<dbReference type="SMART" id="SM00900">
    <property type="entry name" value="FMN_bind"/>
    <property type="match status" value="1"/>
</dbReference>
<evidence type="ECO:0000256" key="1">
    <source>
        <dbReference type="ARBA" id="ARBA00001917"/>
    </source>
</evidence>
<sequence length="647" mass="68928">MKFSKIFLIIILAASLLTGCAQDQVYMSNPSHQSAGAKNSYTAGTYTGTAKGHNGPVKVKVTFTKSKITKIEVTEQNETESIAEGAIKKIPKQIVDHQSLAVDAVSGASEVSAAILAAVEDAVKQAGGNVENLKSNKIVKEGKDEEISTQIVVVGGGASGTAAALKAVEFGGDVVVVETTASPMGQGTMAGGMFAANSSQQIKQNKTVDPKWFYEQYVKTGNYMVNAGLLSKVINNSGHVVDWLEQNGGKFTLAHPGTGSYYEHVLTHPNSTLHGYTEGGAKTITALHQTIQDKGGKILYNTKATELIMDGKKVTGIKAEKEDGGTLTIKADKVILATGGFGGNEKLVKETFGEGYGRSRVATNIGTGIAMAKTAGGDADYNKAIMMHYGVSRGGTDWGTVINSALLNPFLHVDVDGNRFMNEEDFIFEPIKSANVISSLPQKTAYEIFDQTMIDVVKAKGFAGITDIYAGDLADNPTKFVEVGHEIDTSKNYKLSHTPTDLTKDIEKLVSEGKIIKADSVEEMEQKLNMTNLVSTVKRYNELCALGKDTDHFKSAKYLDNVEGTVYAVKITPSVFLGTLGGIRVNDNLQVLNKEGKAINGLYAVGSDSSGVYNDSYVYFEGGTLGYAYGSGYIAGEHAAKALSNKK</sequence>
<evidence type="ECO:0000256" key="5">
    <source>
        <dbReference type="ARBA" id="ARBA00022630"/>
    </source>
</evidence>
<feature type="chain" id="PRO_5046282272" description="Urocanate reductase" evidence="9">
    <location>
        <begin position="24"/>
        <end position="647"/>
    </location>
</feature>
<dbReference type="InterPro" id="IPR007329">
    <property type="entry name" value="FMN-bd"/>
</dbReference>
<dbReference type="PROSITE" id="PS51257">
    <property type="entry name" value="PROKAR_LIPOPROTEIN"/>
    <property type="match status" value="1"/>
</dbReference>
<evidence type="ECO:0000313" key="11">
    <source>
        <dbReference type="EMBL" id="MFD1175948.1"/>
    </source>
</evidence>
<evidence type="ECO:0000256" key="7">
    <source>
        <dbReference type="ARBA" id="ARBA00023002"/>
    </source>
</evidence>
<dbReference type="SUPFAM" id="SSF56425">
    <property type="entry name" value="Succinate dehydrogenase/fumarate reductase flavoprotein, catalytic domain"/>
    <property type="match status" value="1"/>
</dbReference>
<dbReference type="InterPro" id="IPR036188">
    <property type="entry name" value="FAD/NAD-bd_sf"/>
</dbReference>
<dbReference type="PRINTS" id="PR00411">
    <property type="entry name" value="PNDRDTASEI"/>
</dbReference>
<dbReference type="InterPro" id="IPR050315">
    <property type="entry name" value="FAD-oxidoreductase_2"/>
</dbReference>
<dbReference type="EC" id="1.3.99.33" evidence="3"/>
<dbReference type="SUPFAM" id="SSF51905">
    <property type="entry name" value="FAD/NAD(P)-binding domain"/>
    <property type="match status" value="1"/>
</dbReference>
<dbReference type="Proteomes" id="UP001597262">
    <property type="component" value="Unassembled WGS sequence"/>
</dbReference>
<evidence type="ECO:0000259" key="10">
    <source>
        <dbReference type="SMART" id="SM00900"/>
    </source>
</evidence>
<dbReference type="InterPro" id="IPR003953">
    <property type="entry name" value="FAD-dep_OxRdtase_2_FAD-bd"/>
</dbReference>
<dbReference type="Gene3D" id="3.90.1010.20">
    <property type="match status" value="1"/>
</dbReference>
<evidence type="ECO:0000256" key="8">
    <source>
        <dbReference type="ARBA" id="ARBA00049922"/>
    </source>
</evidence>
<protein>
    <recommendedName>
        <fullName evidence="4">Urocanate reductase</fullName>
        <ecNumber evidence="3">1.3.99.33</ecNumber>
    </recommendedName>
</protein>
<dbReference type="Gene3D" id="3.90.700.10">
    <property type="entry name" value="Succinate dehydrogenase/fumarate reductase flavoprotein, catalytic domain"/>
    <property type="match status" value="1"/>
</dbReference>
<keyword evidence="12" id="KW-1185">Reference proteome</keyword>
<evidence type="ECO:0000256" key="3">
    <source>
        <dbReference type="ARBA" id="ARBA00013137"/>
    </source>
</evidence>
<dbReference type="InterPro" id="IPR027477">
    <property type="entry name" value="Succ_DH/fumarate_Rdtase_cat_sf"/>
</dbReference>
<dbReference type="RefSeq" id="WP_379317803.1">
    <property type="nucleotide sequence ID" value="NZ_JBHTLM010000003.1"/>
</dbReference>
<keyword evidence="7" id="KW-0560">Oxidoreductase</keyword>
<dbReference type="PANTHER" id="PTHR43400">
    <property type="entry name" value="FUMARATE REDUCTASE"/>
    <property type="match status" value="1"/>
</dbReference>
<proteinExistence type="predicted"/>
<comment type="cofactor">
    <cofactor evidence="1">
        <name>FMN</name>
        <dbReference type="ChEBI" id="CHEBI:58210"/>
    </cofactor>
</comment>
<dbReference type="PANTHER" id="PTHR43400:SF10">
    <property type="entry name" value="3-OXOSTEROID 1-DEHYDROGENASE"/>
    <property type="match status" value="1"/>
</dbReference>
<evidence type="ECO:0000256" key="9">
    <source>
        <dbReference type="SAM" id="SignalP"/>
    </source>
</evidence>
<dbReference type="Pfam" id="PF04205">
    <property type="entry name" value="FMN_bind"/>
    <property type="match status" value="1"/>
</dbReference>
<name>A0ABW3RTZ6_9BACL</name>
<dbReference type="Gene3D" id="3.50.50.60">
    <property type="entry name" value="FAD/NAD(P)-binding domain"/>
    <property type="match status" value="1"/>
</dbReference>
<keyword evidence="5" id="KW-0285">Flavoprotein</keyword>
<dbReference type="Pfam" id="PF00890">
    <property type="entry name" value="FAD_binding_2"/>
    <property type="match status" value="1"/>
</dbReference>
<reference evidence="12" key="1">
    <citation type="journal article" date="2019" name="Int. J. Syst. Evol. Microbiol.">
        <title>The Global Catalogue of Microorganisms (GCM) 10K type strain sequencing project: providing services to taxonomists for standard genome sequencing and annotation.</title>
        <authorList>
            <consortium name="The Broad Institute Genomics Platform"/>
            <consortium name="The Broad Institute Genome Sequencing Center for Infectious Disease"/>
            <person name="Wu L."/>
            <person name="Ma J."/>
        </authorList>
    </citation>
    <scope>NUCLEOTIDE SEQUENCE [LARGE SCALE GENOMIC DNA]</scope>
    <source>
        <strain evidence="12">CCUG 59189</strain>
    </source>
</reference>
<comment type="caution">
    <text evidence="11">The sequence shown here is derived from an EMBL/GenBank/DDBJ whole genome shotgun (WGS) entry which is preliminary data.</text>
</comment>
<keyword evidence="9" id="KW-0732">Signal</keyword>
<accession>A0ABW3RTZ6</accession>
<dbReference type="EMBL" id="JBHTLM010000003">
    <property type="protein sequence ID" value="MFD1175948.1"/>
    <property type="molecule type" value="Genomic_DNA"/>
</dbReference>
<organism evidence="11 12">
    <name type="scientific">Paenibacillus puldeungensis</name>
    <dbReference type="NCBI Taxonomy" id="696536"/>
    <lineage>
        <taxon>Bacteria</taxon>
        <taxon>Bacillati</taxon>
        <taxon>Bacillota</taxon>
        <taxon>Bacilli</taxon>
        <taxon>Bacillales</taxon>
        <taxon>Paenibacillaceae</taxon>
        <taxon>Paenibacillus</taxon>
    </lineage>
</organism>
<evidence type="ECO:0000256" key="4">
    <source>
        <dbReference type="ARBA" id="ARBA00015872"/>
    </source>
</evidence>
<gene>
    <name evidence="11" type="ORF">ACFQ3W_06455</name>
</gene>
<feature type="signal peptide" evidence="9">
    <location>
        <begin position="1"/>
        <end position="23"/>
    </location>
</feature>
<keyword evidence="6" id="KW-0274">FAD</keyword>
<comment type="catalytic activity">
    <reaction evidence="8">
        <text>dihydrourocanate + A = urocanate + AH2</text>
        <dbReference type="Rhea" id="RHEA:36059"/>
        <dbReference type="ChEBI" id="CHEBI:13193"/>
        <dbReference type="ChEBI" id="CHEBI:17499"/>
        <dbReference type="ChEBI" id="CHEBI:27247"/>
        <dbReference type="ChEBI" id="CHEBI:72991"/>
        <dbReference type="EC" id="1.3.99.33"/>
    </reaction>
</comment>
<evidence type="ECO:0000256" key="6">
    <source>
        <dbReference type="ARBA" id="ARBA00022827"/>
    </source>
</evidence>
<evidence type="ECO:0000256" key="2">
    <source>
        <dbReference type="ARBA" id="ARBA00001974"/>
    </source>
</evidence>
<comment type="cofactor">
    <cofactor evidence="2">
        <name>FAD</name>
        <dbReference type="ChEBI" id="CHEBI:57692"/>
    </cofactor>
</comment>
<evidence type="ECO:0000313" key="12">
    <source>
        <dbReference type="Proteomes" id="UP001597262"/>
    </source>
</evidence>
<feature type="domain" description="FMN-binding" evidence="10">
    <location>
        <begin position="52"/>
        <end position="126"/>
    </location>
</feature>